<accession>X1A3N0</accession>
<protein>
    <submittedName>
        <fullName evidence="2">Uncharacterized protein</fullName>
    </submittedName>
</protein>
<reference evidence="2" key="1">
    <citation type="journal article" date="2014" name="Front. Microbiol.">
        <title>High frequency of phylogenetically diverse reductive dehalogenase-homologous genes in deep subseafloor sedimentary metagenomes.</title>
        <authorList>
            <person name="Kawai M."/>
            <person name="Futagami T."/>
            <person name="Toyoda A."/>
            <person name="Takaki Y."/>
            <person name="Nishi S."/>
            <person name="Hori S."/>
            <person name="Arai W."/>
            <person name="Tsubouchi T."/>
            <person name="Morono Y."/>
            <person name="Uchiyama I."/>
            <person name="Ito T."/>
            <person name="Fujiyama A."/>
            <person name="Inagaki F."/>
            <person name="Takami H."/>
        </authorList>
    </citation>
    <scope>NUCLEOTIDE SEQUENCE</scope>
    <source>
        <strain evidence="2">Expedition CK06-06</strain>
    </source>
</reference>
<evidence type="ECO:0000256" key="1">
    <source>
        <dbReference type="SAM" id="Phobius"/>
    </source>
</evidence>
<name>X1A3N0_9ZZZZ</name>
<feature type="transmembrane region" description="Helical" evidence="1">
    <location>
        <begin position="30"/>
        <end position="48"/>
    </location>
</feature>
<keyword evidence="1" id="KW-0472">Membrane</keyword>
<sequence>MLFKNELLWASLIIFNFGVVLLAYRFFGKLGLYAWIGIAGYIIKRVGIKNIMNMLKQKEIIPPSISNLINEFTSRRKSEE</sequence>
<gene>
    <name evidence="2" type="ORF">S01H4_04531</name>
</gene>
<dbReference type="AlphaFoldDB" id="X1A3N0"/>
<dbReference type="EMBL" id="BART01001223">
    <property type="protein sequence ID" value="GAG64782.1"/>
    <property type="molecule type" value="Genomic_DNA"/>
</dbReference>
<keyword evidence="1" id="KW-0812">Transmembrane</keyword>
<keyword evidence="1" id="KW-1133">Transmembrane helix</keyword>
<comment type="caution">
    <text evidence="2">The sequence shown here is derived from an EMBL/GenBank/DDBJ whole genome shotgun (WGS) entry which is preliminary data.</text>
</comment>
<feature type="transmembrane region" description="Helical" evidence="1">
    <location>
        <begin position="7"/>
        <end position="24"/>
    </location>
</feature>
<evidence type="ECO:0000313" key="2">
    <source>
        <dbReference type="EMBL" id="GAG64782.1"/>
    </source>
</evidence>
<proteinExistence type="predicted"/>
<organism evidence="2">
    <name type="scientific">marine sediment metagenome</name>
    <dbReference type="NCBI Taxonomy" id="412755"/>
    <lineage>
        <taxon>unclassified sequences</taxon>
        <taxon>metagenomes</taxon>
        <taxon>ecological metagenomes</taxon>
    </lineage>
</organism>